<evidence type="ECO:0000313" key="2">
    <source>
        <dbReference type="EMBL" id="MDR7381189.1"/>
    </source>
</evidence>
<gene>
    <name evidence="2" type="ORF">J2S48_000704</name>
</gene>
<dbReference type="RefSeq" id="WP_274997552.1">
    <property type="nucleotide sequence ID" value="NZ_JAJQQP010000016.1"/>
</dbReference>
<organism evidence="2 3">
    <name type="scientific">Promicromonospora iranensis</name>
    <dbReference type="NCBI Taxonomy" id="1105144"/>
    <lineage>
        <taxon>Bacteria</taxon>
        <taxon>Bacillati</taxon>
        <taxon>Actinomycetota</taxon>
        <taxon>Actinomycetes</taxon>
        <taxon>Micrococcales</taxon>
        <taxon>Promicromonosporaceae</taxon>
        <taxon>Promicromonospora</taxon>
    </lineage>
</organism>
<dbReference type="Proteomes" id="UP001183585">
    <property type="component" value="Unassembled WGS sequence"/>
</dbReference>
<feature type="compositionally biased region" description="Basic and acidic residues" evidence="1">
    <location>
        <begin position="97"/>
        <end position="108"/>
    </location>
</feature>
<sequence length="120" mass="13082">MDFPRLRGHRDAQRLQQVNERGGHRAASGLYCSARQGDEQKPGSQRPGAAAAARALETITTNQETARQLGRPGPRRSMERVPVVLADARARAAQLGRDADERARRDAAGRASEQVGGWGW</sequence>
<dbReference type="EMBL" id="JAVDYE010000001">
    <property type="protein sequence ID" value="MDR7381189.1"/>
    <property type="molecule type" value="Genomic_DNA"/>
</dbReference>
<proteinExistence type="predicted"/>
<reference evidence="2 3" key="1">
    <citation type="submission" date="2023-07" db="EMBL/GenBank/DDBJ databases">
        <title>Sequencing the genomes of 1000 actinobacteria strains.</title>
        <authorList>
            <person name="Klenk H.-P."/>
        </authorList>
    </citation>
    <scope>NUCLEOTIDE SEQUENCE [LARGE SCALE GENOMIC DNA]</scope>
    <source>
        <strain evidence="2 3">DSM 45554</strain>
    </source>
</reference>
<name>A0ABU2CIN5_9MICO</name>
<comment type="caution">
    <text evidence="2">The sequence shown here is derived from an EMBL/GenBank/DDBJ whole genome shotgun (WGS) entry which is preliminary data.</text>
</comment>
<keyword evidence="3" id="KW-1185">Reference proteome</keyword>
<evidence type="ECO:0000313" key="3">
    <source>
        <dbReference type="Proteomes" id="UP001183585"/>
    </source>
</evidence>
<feature type="region of interest" description="Disordered" evidence="1">
    <location>
        <begin position="1"/>
        <end position="53"/>
    </location>
</feature>
<accession>A0ABU2CIN5</accession>
<protein>
    <submittedName>
        <fullName evidence="2">Uncharacterized protein</fullName>
    </submittedName>
</protein>
<feature type="region of interest" description="Disordered" evidence="1">
    <location>
        <begin position="93"/>
        <end position="120"/>
    </location>
</feature>
<evidence type="ECO:0000256" key="1">
    <source>
        <dbReference type="SAM" id="MobiDB-lite"/>
    </source>
</evidence>